<evidence type="ECO:0000256" key="1">
    <source>
        <dbReference type="SAM" id="Phobius"/>
    </source>
</evidence>
<evidence type="ECO:0000313" key="3">
    <source>
        <dbReference type="Proteomes" id="UP001153069"/>
    </source>
</evidence>
<keyword evidence="1" id="KW-0472">Membrane</keyword>
<reference evidence="2" key="1">
    <citation type="submission" date="2020-06" db="EMBL/GenBank/DDBJ databases">
        <authorList>
            <consortium name="Plant Systems Biology data submission"/>
        </authorList>
    </citation>
    <scope>NUCLEOTIDE SEQUENCE</scope>
    <source>
        <strain evidence="2">D6</strain>
    </source>
</reference>
<keyword evidence="1" id="KW-0812">Transmembrane</keyword>
<keyword evidence="3" id="KW-1185">Reference proteome</keyword>
<feature type="transmembrane region" description="Helical" evidence="1">
    <location>
        <begin position="85"/>
        <end position="107"/>
    </location>
</feature>
<proteinExistence type="predicted"/>
<name>A0A9N8EC51_9STRA</name>
<dbReference type="AlphaFoldDB" id="A0A9N8EC51"/>
<comment type="caution">
    <text evidence="2">The sequence shown here is derived from an EMBL/GenBank/DDBJ whole genome shotgun (WGS) entry which is preliminary data.</text>
</comment>
<organism evidence="2 3">
    <name type="scientific">Seminavis robusta</name>
    <dbReference type="NCBI Taxonomy" id="568900"/>
    <lineage>
        <taxon>Eukaryota</taxon>
        <taxon>Sar</taxon>
        <taxon>Stramenopiles</taxon>
        <taxon>Ochrophyta</taxon>
        <taxon>Bacillariophyta</taxon>
        <taxon>Bacillariophyceae</taxon>
        <taxon>Bacillariophycidae</taxon>
        <taxon>Naviculales</taxon>
        <taxon>Naviculaceae</taxon>
        <taxon>Seminavis</taxon>
    </lineage>
</organism>
<accession>A0A9N8EC51</accession>
<dbReference type="EMBL" id="CAICTM010000930">
    <property type="protein sequence ID" value="CAB9518402.1"/>
    <property type="molecule type" value="Genomic_DNA"/>
</dbReference>
<protein>
    <submittedName>
        <fullName evidence="2">Uncharacterized protein</fullName>
    </submittedName>
</protein>
<keyword evidence="1" id="KW-1133">Transmembrane helix</keyword>
<evidence type="ECO:0000313" key="2">
    <source>
        <dbReference type="EMBL" id="CAB9518402.1"/>
    </source>
</evidence>
<dbReference type="Proteomes" id="UP001153069">
    <property type="component" value="Unassembled WGS sequence"/>
</dbReference>
<sequence>MGQYNSTTNIQENERTVVVGLRPRCFVGCSGRSRGRQSDNFSNDAGLDSLPSMATSWTTRLSLEEWQSFIAAIRKLDDRIGPDPFLGVLMFIPLVGTHCIMLPGMLCNWLPALKRGMDDIARFYSQQWHATKGISVTREYKREGKNNNGVHCIRIEVMPLLALPAATTPVIPTFEMTATGQQQTTYQLTPVGATPAANTATIDA</sequence>
<gene>
    <name evidence="2" type="ORF">SEMRO_932_G221550.1</name>
</gene>